<evidence type="ECO:0008006" key="4">
    <source>
        <dbReference type="Google" id="ProtNLM"/>
    </source>
</evidence>
<feature type="coiled-coil region" evidence="1">
    <location>
        <begin position="687"/>
        <end position="728"/>
    </location>
</feature>
<dbReference type="EMBL" id="PGTN01000024">
    <property type="protein sequence ID" value="PJF48099.1"/>
    <property type="molecule type" value="Genomic_DNA"/>
</dbReference>
<evidence type="ECO:0000256" key="1">
    <source>
        <dbReference type="SAM" id="Coils"/>
    </source>
</evidence>
<dbReference type="InterPro" id="IPR027417">
    <property type="entry name" value="P-loop_NTPase"/>
</dbReference>
<gene>
    <name evidence="2" type="ORF">CUN48_05210</name>
</gene>
<dbReference type="PANTHER" id="PTHR30121">
    <property type="entry name" value="UNCHARACTERIZED PROTEIN YJGR-RELATED"/>
    <property type="match status" value="1"/>
</dbReference>
<feature type="coiled-coil region" evidence="1">
    <location>
        <begin position="628"/>
        <end position="659"/>
    </location>
</feature>
<reference evidence="2 3" key="1">
    <citation type="submission" date="2017-11" db="EMBL/GenBank/DDBJ databases">
        <title>Evolution of Phototrophy in the Chloroflexi Phylum Driven by Horizontal Gene Transfer.</title>
        <authorList>
            <person name="Ward L.M."/>
            <person name="Hemp J."/>
            <person name="Shih P.M."/>
            <person name="Mcglynn S.E."/>
            <person name="Fischer W."/>
        </authorList>
    </citation>
    <scope>NUCLEOTIDE SEQUENCE [LARGE SCALE GENOMIC DNA]</scope>
    <source>
        <strain evidence="2">JP3_7</strain>
    </source>
</reference>
<protein>
    <recommendedName>
        <fullName evidence="4">Helicase HerA central domain-containing protein</fullName>
    </recommendedName>
</protein>
<dbReference type="SUPFAM" id="SSF52540">
    <property type="entry name" value="P-loop containing nucleoside triphosphate hydrolases"/>
    <property type="match status" value="1"/>
</dbReference>
<evidence type="ECO:0000313" key="2">
    <source>
        <dbReference type="EMBL" id="PJF48099.1"/>
    </source>
</evidence>
<dbReference type="PANTHER" id="PTHR30121:SF6">
    <property type="entry name" value="SLR6007 PROTEIN"/>
    <property type="match status" value="1"/>
</dbReference>
<name>A0A2M8QE67_9CHLR</name>
<comment type="caution">
    <text evidence="2">The sequence shown here is derived from an EMBL/GenBank/DDBJ whole genome shotgun (WGS) entry which is preliminary data.</text>
</comment>
<organism evidence="2 3">
    <name type="scientific">Candidatus Thermofonsia Clade 3 bacterium</name>
    <dbReference type="NCBI Taxonomy" id="2364212"/>
    <lineage>
        <taxon>Bacteria</taxon>
        <taxon>Bacillati</taxon>
        <taxon>Chloroflexota</taxon>
        <taxon>Candidatus Thermofontia</taxon>
        <taxon>Candidatus Thermofonsia Clade 3</taxon>
    </lineage>
</organism>
<proteinExistence type="predicted"/>
<keyword evidence="1" id="KW-0175">Coiled coil</keyword>
<dbReference type="Gene3D" id="3.40.50.300">
    <property type="entry name" value="P-loop containing nucleotide triphosphate hydrolases"/>
    <property type="match status" value="1"/>
</dbReference>
<accession>A0A2M8QE67</accession>
<dbReference type="AlphaFoldDB" id="A0A2M8QE67"/>
<evidence type="ECO:0000313" key="3">
    <source>
        <dbReference type="Proteomes" id="UP000230790"/>
    </source>
</evidence>
<dbReference type="InterPro" id="IPR051162">
    <property type="entry name" value="T4SS_component"/>
</dbReference>
<dbReference type="Proteomes" id="UP000230790">
    <property type="component" value="Unassembled WGS sequence"/>
</dbReference>
<sequence>MTGTGKTGLGVVVLEEALLQGVPCIIVDPKGDITNLALSFPQMQPADFYPWLDAEEATRQDMTRDQMAAATAQRWRAGLAQWGIAPERIAMLRDRVTFDIYTPGSDAGISVNVLQSLAPPNDPSLTWTRSAEVLRERIAQVVQAILSLAGFEADPLKSREHILLANVFEASWRAGQSLDIASLIRQVQDPPVRRIGAFDMEVFYPRAERFRLAMALNNLVASPSFAAWTRGVPLDIAGMIAPDRSAGGTSPIGKTRAAIFYLAHLGEAERQFFVALLLSQLVLWMRAQAGTSLLRALVYFDEVFGYAPPFPRNPPTKTPLMTIIKQGRAAGLGAFLATQNPADLDYKGLANIGTWFIGRLRMGRDRDRALEGLEGAGAGFDRARFEAPLSTLPPRVFLLQSAAGDPRFFHSRWAMSFLRGPLTRDQVAILVGKDRPRPSSAPPFVSGGAISGGSSIDAPFFASGDARPALPPGVNEVFLNNIGRALSAGRRMRYVPYLLASASVRIADRASGVNHDERYTYLLPLDAAAYVPDFTSARIMPELSPAAFAREPVAGAQFAPMPPGIDARWMKRAERALIEHIYLRGATPILFNRTLKVYGQPGETQLDFRRRCEAVARERRDAEALKLHAQFDRRMQALQDKLAREHRELESDRVELSARKREELLGGVESLFNLLVGRRQSYAVAFGARRRREVESAEREVRESEEAIAKLNADLEALAQDYKVALGQVSDKWMRALGDVVEVPLAPKKSDIFVNQVAIAWVPEDGFE</sequence>